<comment type="caution">
    <text evidence="1">The sequence shown here is derived from an EMBL/GenBank/DDBJ whole genome shotgun (WGS) entry which is preliminary data.</text>
</comment>
<evidence type="ECO:0000313" key="1">
    <source>
        <dbReference type="EMBL" id="RLU19430.1"/>
    </source>
</evidence>
<dbReference type="AlphaFoldDB" id="A0A3L8DG56"/>
<name>A0A3L8DG56_OOCBI</name>
<proteinExistence type="predicted"/>
<gene>
    <name evidence="1" type="ORF">DMN91_007987</name>
</gene>
<dbReference type="OrthoDB" id="7535542at2759"/>
<sequence>MKAPESVLQKVEDLSHLQDHNVFNYISCPKKPRLAINIIYKSCLKWNRYPKLFCYTIFVDYAVEHIGEIIRVVKEYNAADSDKNKLLFLLLQIIYIPKTNLNRRASVYGIIDPRHQQYVMILMVLSKDACVKSRSKERDL</sequence>
<dbReference type="Proteomes" id="UP000279307">
    <property type="component" value="Chromosome 8"/>
</dbReference>
<accession>A0A3L8DG56</accession>
<protein>
    <submittedName>
        <fullName evidence="1">Uncharacterized protein</fullName>
    </submittedName>
</protein>
<reference evidence="1 2" key="1">
    <citation type="journal article" date="2018" name="Genome Res.">
        <title>The genomic architecture and molecular evolution of ant odorant receptors.</title>
        <authorList>
            <person name="McKenzie S.K."/>
            <person name="Kronauer D.J.C."/>
        </authorList>
    </citation>
    <scope>NUCLEOTIDE SEQUENCE [LARGE SCALE GENOMIC DNA]</scope>
    <source>
        <strain evidence="1">Clonal line C1</strain>
    </source>
</reference>
<organism evidence="1 2">
    <name type="scientific">Ooceraea biroi</name>
    <name type="common">Clonal raider ant</name>
    <name type="synonym">Cerapachys biroi</name>
    <dbReference type="NCBI Taxonomy" id="2015173"/>
    <lineage>
        <taxon>Eukaryota</taxon>
        <taxon>Metazoa</taxon>
        <taxon>Ecdysozoa</taxon>
        <taxon>Arthropoda</taxon>
        <taxon>Hexapoda</taxon>
        <taxon>Insecta</taxon>
        <taxon>Pterygota</taxon>
        <taxon>Neoptera</taxon>
        <taxon>Endopterygota</taxon>
        <taxon>Hymenoptera</taxon>
        <taxon>Apocrita</taxon>
        <taxon>Aculeata</taxon>
        <taxon>Formicoidea</taxon>
        <taxon>Formicidae</taxon>
        <taxon>Dorylinae</taxon>
        <taxon>Ooceraea</taxon>
    </lineage>
</organism>
<evidence type="ECO:0000313" key="2">
    <source>
        <dbReference type="Proteomes" id="UP000279307"/>
    </source>
</evidence>
<dbReference type="EMBL" id="QOIP01000008">
    <property type="protein sequence ID" value="RLU19430.1"/>
    <property type="molecule type" value="Genomic_DNA"/>
</dbReference>